<dbReference type="Pfam" id="PF02900">
    <property type="entry name" value="LigB"/>
    <property type="match status" value="1"/>
</dbReference>
<sequence length="257" mass="28492">MSQVVFVSHGGGPLPLLGDPGHAELVDSFSEMRRALPKAPSLIVVISAHWEASAFSLLATPEPGLLYDYSGFDRAAYELNYPASGVPEMAGDWAQRLNARGWQIGLESNRGWDHGVFVPLLLLFPDAQVPVLQVSLQRGLDVARHWLFAEALATLLPDDALVLGSGFSFHNMPGFFAEKTPAFHAQVADFTQWLDRSVQVPDSRQRWLQWSDAPGARFSHPREEHLMPLIMCAAIAKRPGNAYATHVMDVEARHYVW</sequence>
<evidence type="ECO:0000256" key="3">
    <source>
        <dbReference type="ARBA" id="ARBA00022723"/>
    </source>
</evidence>
<evidence type="ECO:0000313" key="8">
    <source>
        <dbReference type="Proteomes" id="UP000000466"/>
    </source>
</evidence>
<keyword evidence="8" id="KW-1185">Reference proteome</keyword>
<comment type="cofactor">
    <cofactor evidence="1">
        <name>Zn(2+)</name>
        <dbReference type="ChEBI" id="CHEBI:29105"/>
    </cofactor>
</comment>
<keyword evidence="7" id="KW-0223">Dioxygenase</keyword>
<dbReference type="RefSeq" id="WP_015048546.1">
    <property type="nucleotide sequence ID" value="NC_018868.3"/>
</dbReference>
<dbReference type="CDD" id="cd07363">
    <property type="entry name" value="45_DOPA_Dioxygenase"/>
    <property type="match status" value="1"/>
</dbReference>
<dbReference type="PANTHER" id="PTHR30096">
    <property type="entry name" value="4,5-DOPA DIOXYGENASE EXTRADIOL-LIKE PROTEIN"/>
    <property type="match status" value="1"/>
</dbReference>
<dbReference type="Gene3D" id="3.40.830.10">
    <property type="entry name" value="LigB-like"/>
    <property type="match status" value="1"/>
</dbReference>
<protein>
    <submittedName>
        <fullName evidence="7">Extradiol ring-cleavage dioxygenase class III protein subunit B</fullName>
    </submittedName>
</protein>
<dbReference type="Proteomes" id="UP000000466">
    <property type="component" value="Chromosome"/>
</dbReference>
<dbReference type="GO" id="GO:0008198">
    <property type="term" value="F:ferrous iron binding"/>
    <property type="evidence" value="ECO:0007669"/>
    <property type="project" value="InterPro"/>
</dbReference>
<dbReference type="eggNOG" id="COG3384">
    <property type="taxonomic scope" value="Bacteria"/>
</dbReference>
<keyword evidence="4" id="KW-0862">Zinc</keyword>
<comment type="similarity">
    <text evidence="2">Belongs to the DODA-type extradiol aromatic ring-opening dioxygenase family.</text>
</comment>
<dbReference type="STRING" id="1117647.M5M_16315"/>
<feature type="domain" description="Extradiol ring-cleavage dioxygenase class III enzyme subunit B" evidence="6">
    <location>
        <begin position="24"/>
        <end position="221"/>
    </location>
</feature>
<accession>K4KQJ7</accession>
<evidence type="ECO:0000256" key="1">
    <source>
        <dbReference type="ARBA" id="ARBA00001947"/>
    </source>
</evidence>
<evidence type="ECO:0000256" key="4">
    <source>
        <dbReference type="ARBA" id="ARBA00022833"/>
    </source>
</evidence>
<dbReference type="InterPro" id="IPR014436">
    <property type="entry name" value="Extradiol_dOase_DODA"/>
</dbReference>
<proteinExistence type="inferred from homology"/>
<dbReference type="OrthoDB" id="9790889at2"/>
<dbReference type="GO" id="GO:0008270">
    <property type="term" value="F:zinc ion binding"/>
    <property type="evidence" value="ECO:0007669"/>
    <property type="project" value="InterPro"/>
</dbReference>
<reference evidence="7 8" key="1">
    <citation type="journal article" date="2013" name="Genome Announc.">
        <title>Complete genome sequence of Simiduia agarivorans SA1(T), a marine bacterium able to degrade a variety of polysaccharides.</title>
        <authorList>
            <person name="Lin S.Y."/>
            <person name="Shieh W.Y."/>
            <person name="Chen J.S."/>
            <person name="Tang S.L."/>
        </authorList>
    </citation>
    <scope>NUCLEOTIDE SEQUENCE [LARGE SCALE GENOMIC DNA]</scope>
    <source>
        <strain evidence="8">DSM 21679 / JCM 13881 / BCRC 17597 / SA1</strain>
    </source>
</reference>
<evidence type="ECO:0000259" key="6">
    <source>
        <dbReference type="Pfam" id="PF02900"/>
    </source>
</evidence>
<evidence type="ECO:0000256" key="2">
    <source>
        <dbReference type="ARBA" id="ARBA00007581"/>
    </source>
</evidence>
<dbReference type="EMBL" id="CP003746">
    <property type="protein sequence ID" value="AFV00394.1"/>
    <property type="molecule type" value="Genomic_DNA"/>
</dbReference>
<evidence type="ECO:0000313" key="7">
    <source>
        <dbReference type="EMBL" id="AFV00394.1"/>
    </source>
</evidence>
<gene>
    <name evidence="7" type="ordered locus">M5M_16315</name>
</gene>
<dbReference type="SUPFAM" id="SSF53213">
    <property type="entry name" value="LigB-like"/>
    <property type="match status" value="1"/>
</dbReference>
<dbReference type="GO" id="GO:0016702">
    <property type="term" value="F:oxidoreductase activity, acting on single donors with incorporation of molecular oxygen, incorporation of two atoms of oxygen"/>
    <property type="evidence" value="ECO:0007669"/>
    <property type="project" value="UniProtKB-ARBA"/>
</dbReference>
<dbReference type="HOGENOM" id="CLU_046582_2_1_6"/>
<keyword evidence="3" id="KW-0479">Metal-binding</keyword>
<evidence type="ECO:0000256" key="5">
    <source>
        <dbReference type="ARBA" id="ARBA00023002"/>
    </source>
</evidence>
<dbReference type="KEGG" id="saga:M5M_16315"/>
<dbReference type="PIRSF" id="PIRSF006157">
    <property type="entry name" value="Doxgns_DODA"/>
    <property type="match status" value="1"/>
</dbReference>
<dbReference type="AlphaFoldDB" id="K4KQJ7"/>
<name>K4KQJ7_SIMAS</name>
<keyword evidence="5" id="KW-0560">Oxidoreductase</keyword>
<dbReference type="InterPro" id="IPR004183">
    <property type="entry name" value="Xdiol_dOase_suB"/>
</dbReference>
<dbReference type="PANTHER" id="PTHR30096:SF0">
    <property type="entry name" value="4,5-DOPA DIOXYGENASE EXTRADIOL-LIKE PROTEIN"/>
    <property type="match status" value="1"/>
</dbReference>
<organism evidence="7 8">
    <name type="scientific">Simiduia agarivorans (strain DSM 21679 / JCM 13881 / BCRC 17597 / SA1)</name>
    <dbReference type="NCBI Taxonomy" id="1117647"/>
    <lineage>
        <taxon>Bacteria</taxon>
        <taxon>Pseudomonadati</taxon>
        <taxon>Pseudomonadota</taxon>
        <taxon>Gammaproteobacteria</taxon>
        <taxon>Cellvibrionales</taxon>
        <taxon>Cellvibrionaceae</taxon>
        <taxon>Simiduia</taxon>
    </lineage>
</organism>